<keyword evidence="1" id="KW-0472">Membrane</keyword>
<dbReference type="Proteomes" id="UP000644610">
    <property type="component" value="Unassembled WGS sequence"/>
</dbReference>
<dbReference type="EMBL" id="BOOQ01000009">
    <property type="protein sequence ID" value="GII45338.1"/>
    <property type="molecule type" value="Genomic_DNA"/>
</dbReference>
<keyword evidence="3" id="KW-1185">Reference proteome</keyword>
<evidence type="ECO:0000313" key="3">
    <source>
        <dbReference type="Proteomes" id="UP000644610"/>
    </source>
</evidence>
<name>A0A8J3UHD8_9ACTN</name>
<gene>
    <name evidence="2" type="ORF">Psi02_17620</name>
</gene>
<keyword evidence="1" id="KW-0812">Transmembrane</keyword>
<proteinExistence type="predicted"/>
<dbReference type="AlphaFoldDB" id="A0A8J3UHD8"/>
<evidence type="ECO:0000256" key="1">
    <source>
        <dbReference type="SAM" id="Phobius"/>
    </source>
</evidence>
<feature type="transmembrane region" description="Helical" evidence="1">
    <location>
        <begin position="60"/>
        <end position="78"/>
    </location>
</feature>
<evidence type="ECO:0000313" key="2">
    <source>
        <dbReference type="EMBL" id="GII45338.1"/>
    </source>
</evidence>
<reference evidence="2" key="1">
    <citation type="submission" date="2021-01" db="EMBL/GenBank/DDBJ databases">
        <title>Whole genome shotgun sequence of Planotetraspora silvatica NBRC 100141.</title>
        <authorList>
            <person name="Komaki H."/>
            <person name="Tamura T."/>
        </authorList>
    </citation>
    <scope>NUCLEOTIDE SEQUENCE</scope>
    <source>
        <strain evidence="2">NBRC 100141</strain>
    </source>
</reference>
<feature type="transmembrane region" description="Helical" evidence="1">
    <location>
        <begin position="30"/>
        <end position="48"/>
    </location>
</feature>
<protein>
    <submittedName>
        <fullName evidence="2">Uncharacterized protein</fullName>
    </submittedName>
</protein>
<comment type="caution">
    <text evidence="2">The sequence shown here is derived from an EMBL/GenBank/DDBJ whole genome shotgun (WGS) entry which is preliminary data.</text>
</comment>
<keyword evidence="1" id="KW-1133">Transmembrane helix</keyword>
<feature type="transmembrane region" description="Helical" evidence="1">
    <location>
        <begin position="93"/>
        <end position="111"/>
    </location>
</feature>
<organism evidence="2 3">
    <name type="scientific">Planotetraspora silvatica</name>
    <dbReference type="NCBI Taxonomy" id="234614"/>
    <lineage>
        <taxon>Bacteria</taxon>
        <taxon>Bacillati</taxon>
        <taxon>Actinomycetota</taxon>
        <taxon>Actinomycetes</taxon>
        <taxon>Streptosporangiales</taxon>
        <taxon>Streptosporangiaceae</taxon>
        <taxon>Planotetraspora</taxon>
    </lineage>
</organism>
<dbReference type="InterPro" id="IPR046095">
    <property type="entry name" value="DUF6113"/>
</dbReference>
<dbReference type="Pfam" id="PF19608">
    <property type="entry name" value="DUF6113"/>
    <property type="match status" value="1"/>
</dbReference>
<sequence length="125" mass="12711">MTAVTGAAYGMLFLLGLVLGVVGGFEHSWYAGSVPIAALGWLLILFAVPYAMGRLMGGRLGATAPALGWLVSSFLLATRQPAGDLAIAGDSAGYWYLYGGAVAVAAAIMVTRSSGSWLLKSPGGT</sequence>
<accession>A0A8J3UHD8</accession>
<dbReference type="RefSeq" id="WP_203972931.1">
    <property type="nucleotide sequence ID" value="NZ_BAAAKY010000022.1"/>
</dbReference>